<keyword evidence="1" id="KW-0418">Kinase</keyword>
<protein>
    <submittedName>
        <fullName evidence="1">2-dehydro-3-deoxygalactonokinase</fullName>
        <ecNumber evidence="1">2.7.1.58</ecNumber>
    </submittedName>
</protein>
<dbReference type="GO" id="GO:0034194">
    <property type="term" value="P:D-galactonate catabolic process"/>
    <property type="evidence" value="ECO:0007669"/>
    <property type="project" value="InterPro"/>
</dbReference>
<dbReference type="InterPro" id="IPR007729">
    <property type="entry name" value="DGOK"/>
</dbReference>
<dbReference type="GO" id="GO:0008671">
    <property type="term" value="F:2-dehydro-3-deoxygalactonokinase activity"/>
    <property type="evidence" value="ECO:0007669"/>
    <property type="project" value="UniProtKB-EC"/>
</dbReference>
<dbReference type="RefSeq" id="WP_183628401.1">
    <property type="nucleotide sequence ID" value="NZ_JACIDX010000021.1"/>
</dbReference>
<dbReference type="Pfam" id="PF05035">
    <property type="entry name" value="DGOK"/>
    <property type="match status" value="1"/>
</dbReference>
<evidence type="ECO:0000313" key="2">
    <source>
        <dbReference type="Proteomes" id="UP000548867"/>
    </source>
</evidence>
<gene>
    <name evidence="1" type="ORF">GGR38_004236</name>
</gene>
<dbReference type="EC" id="2.7.1.58" evidence="1"/>
<evidence type="ECO:0000313" key="1">
    <source>
        <dbReference type="EMBL" id="MBB3957262.1"/>
    </source>
</evidence>
<dbReference type="Gene3D" id="3.30.420.310">
    <property type="entry name" value="2-keto-3-deoxy-galactonokinase, C-terminal domain"/>
    <property type="match status" value="1"/>
</dbReference>
<dbReference type="InterPro" id="IPR043129">
    <property type="entry name" value="ATPase_NBD"/>
</dbReference>
<comment type="caution">
    <text evidence="1">The sequence shown here is derived from an EMBL/GenBank/DDBJ whole genome shotgun (WGS) entry which is preliminary data.</text>
</comment>
<dbReference type="AlphaFoldDB" id="A0A7W6CSZ6"/>
<proteinExistence type="predicted"/>
<dbReference type="Gene3D" id="3.30.420.300">
    <property type="entry name" value="2-keto-3-deoxy-galactonokinase, substrate binding domain"/>
    <property type="match status" value="1"/>
</dbReference>
<keyword evidence="1" id="KW-0808">Transferase</keyword>
<accession>A0A7W6CSZ6</accession>
<dbReference type="EMBL" id="JACIDX010000021">
    <property type="protein sequence ID" value="MBB3957262.1"/>
    <property type="molecule type" value="Genomic_DNA"/>
</dbReference>
<dbReference type="InterPro" id="IPR042257">
    <property type="entry name" value="DGOK_C"/>
</dbReference>
<reference evidence="1 2" key="1">
    <citation type="submission" date="2020-08" db="EMBL/GenBank/DDBJ databases">
        <title>Genomic Encyclopedia of Type Strains, Phase IV (KMG-IV): sequencing the most valuable type-strain genomes for metagenomic binning, comparative biology and taxonomic classification.</title>
        <authorList>
            <person name="Goeker M."/>
        </authorList>
    </citation>
    <scope>NUCLEOTIDE SEQUENCE [LARGE SCALE GENOMIC DNA]</scope>
    <source>
        <strain evidence="1 2">DSM 27057</strain>
    </source>
</reference>
<dbReference type="InterPro" id="IPR042258">
    <property type="entry name" value="DGOK_N"/>
</dbReference>
<dbReference type="Proteomes" id="UP000548867">
    <property type="component" value="Unassembled WGS sequence"/>
</dbReference>
<organism evidence="1 2">
    <name type="scientific">Novosphingobium sediminicola</name>
    <dbReference type="NCBI Taxonomy" id="563162"/>
    <lineage>
        <taxon>Bacteria</taxon>
        <taxon>Pseudomonadati</taxon>
        <taxon>Pseudomonadota</taxon>
        <taxon>Alphaproteobacteria</taxon>
        <taxon>Sphingomonadales</taxon>
        <taxon>Sphingomonadaceae</taxon>
        <taxon>Novosphingobium</taxon>
    </lineage>
</organism>
<keyword evidence="2" id="KW-1185">Reference proteome</keyword>
<dbReference type="SUPFAM" id="SSF53067">
    <property type="entry name" value="Actin-like ATPase domain"/>
    <property type="match status" value="1"/>
</dbReference>
<sequence length="289" mass="30213">MTGEMIAVDWGTTNRRAYLIDAEGKVLQTERDGMGLLAVPPGGFADQIAEIRAKMGDLPVLLAGMVGSAKGWVNVPYLSCPAGLADLGGALHWVEPGRTAIVPGLCDPAGDVMRGEEVQLLGAVAAGLVPGDALLCQPGTHCKWARMAGGRVESFATAMTGEIFALLKNHSLLADFLGGEVGDDEAFRAGVRDGLTGRLTTRLFRVRAAALLGQRSIEDSASYTSGLMIGHDVGGEGLREGDPVHILADPHLGRLYASAVHIAGGQPILIDSHAAFVAGIFRLWKASQI</sequence>
<name>A0A7W6CSZ6_9SPHN</name>